<name>A0A392TP04_9FABA</name>
<feature type="non-terminal residue" evidence="2">
    <location>
        <position position="55"/>
    </location>
</feature>
<dbReference type="Proteomes" id="UP000265520">
    <property type="component" value="Unassembled WGS sequence"/>
</dbReference>
<accession>A0A392TP04</accession>
<dbReference type="GO" id="GO:0010020">
    <property type="term" value="P:chloroplast fission"/>
    <property type="evidence" value="ECO:0007669"/>
    <property type="project" value="TreeGrafter"/>
</dbReference>
<dbReference type="AlphaFoldDB" id="A0A392TP04"/>
<dbReference type="InterPro" id="IPR058032">
    <property type="entry name" value="CDP1-like_a_solenoid_1"/>
</dbReference>
<feature type="non-terminal residue" evidence="2">
    <location>
        <position position="1"/>
    </location>
</feature>
<protein>
    <submittedName>
        <fullName evidence="2">Protein accumulation and replication of chloroplasts 6 chloroplastic-like</fullName>
    </submittedName>
</protein>
<dbReference type="PANTHER" id="PTHR33925">
    <property type="entry name" value="PLASTID DIVISION PROTEIN CDP1, CHLOROPLASTIC-RELATED"/>
    <property type="match status" value="1"/>
</dbReference>
<comment type="caution">
    <text evidence="2">The sequence shown here is derived from an EMBL/GenBank/DDBJ whole genome shotgun (WGS) entry which is preliminary data.</text>
</comment>
<reference evidence="2 3" key="1">
    <citation type="journal article" date="2018" name="Front. Plant Sci.">
        <title>Red Clover (Trifolium pratense) and Zigzag Clover (T. medium) - A Picture of Genomic Similarities and Differences.</title>
        <authorList>
            <person name="Dluhosova J."/>
            <person name="Istvanek J."/>
            <person name="Nedelnik J."/>
            <person name="Repkova J."/>
        </authorList>
    </citation>
    <scope>NUCLEOTIDE SEQUENCE [LARGE SCALE GENOMIC DNA]</scope>
    <source>
        <strain evidence="3">cv. 10/8</strain>
        <tissue evidence="2">Leaf</tissue>
    </source>
</reference>
<dbReference type="EMBL" id="LXQA010627630">
    <property type="protein sequence ID" value="MCI62909.1"/>
    <property type="molecule type" value="Genomic_DNA"/>
</dbReference>
<keyword evidence="3" id="KW-1185">Reference proteome</keyword>
<evidence type="ECO:0000259" key="1">
    <source>
        <dbReference type="Pfam" id="PF25515"/>
    </source>
</evidence>
<evidence type="ECO:0000313" key="3">
    <source>
        <dbReference type="Proteomes" id="UP000265520"/>
    </source>
</evidence>
<organism evidence="2 3">
    <name type="scientific">Trifolium medium</name>
    <dbReference type="NCBI Taxonomy" id="97028"/>
    <lineage>
        <taxon>Eukaryota</taxon>
        <taxon>Viridiplantae</taxon>
        <taxon>Streptophyta</taxon>
        <taxon>Embryophyta</taxon>
        <taxon>Tracheophyta</taxon>
        <taxon>Spermatophyta</taxon>
        <taxon>Magnoliopsida</taxon>
        <taxon>eudicotyledons</taxon>
        <taxon>Gunneridae</taxon>
        <taxon>Pentapetalae</taxon>
        <taxon>rosids</taxon>
        <taxon>fabids</taxon>
        <taxon>Fabales</taxon>
        <taxon>Fabaceae</taxon>
        <taxon>Papilionoideae</taxon>
        <taxon>50 kb inversion clade</taxon>
        <taxon>NPAAA clade</taxon>
        <taxon>Hologalegina</taxon>
        <taxon>IRL clade</taxon>
        <taxon>Trifolieae</taxon>
        <taxon>Trifolium</taxon>
    </lineage>
</organism>
<evidence type="ECO:0000313" key="2">
    <source>
        <dbReference type="EMBL" id="MCI62909.1"/>
    </source>
</evidence>
<dbReference type="Pfam" id="PF25515">
    <property type="entry name" value="Arm_PDR"/>
    <property type="match status" value="1"/>
</dbReference>
<dbReference type="GO" id="GO:0009706">
    <property type="term" value="C:chloroplast inner membrane"/>
    <property type="evidence" value="ECO:0007669"/>
    <property type="project" value="TreeGrafter"/>
</dbReference>
<feature type="domain" description="Plastid division protein CDP1-like 1st alpha solenoid" evidence="1">
    <location>
        <begin position="6"/>
        <end position="55"/>
    </location>
</feature>
<dbReference type="PANTHER" id="PTHR33925:SF1">
    <property type="entry name" value="PROTEIN ACCUMULATION AND REPLICATION OF CHLOROPLASTS 6, CHLOROPLASTIC"/>
    <property type="match status" value="1"/>
</dbReference>
<dbReference type="InterPro" id="IPR044685">
    <property type="entry name" value="CPD1-like"/>
</dbReference>
<sequence length="55" mass="6221">EEGASSLAPDLQTQIDETLEEITPHCVLELLALPLDDEHRARREEGLQGVRNILW</sequence>
<proteinExistence type="predicted"/>